<reference evidence="3" key="1">
    <citation type="submission" date="2015-07" db="EMBL/GenBank/DDBJ databases">
        <title>Genome sequencing project for genomic taxonomy and phylogenomics of Bacillus-like bacteria.</title>
        <authorList>
            <person name="Liu B."/>
            <person name="Wang J."/>
            <person name="Zhu Y."/>
            <person name="Liu G."/>
            <person name="Chen Q."/>
            <person name="Chen Z."/>
            <person name="Lan J."/>
            <person name="Che J."/>
            <person name="Ge C."/>
            <person name="Shi H."/>
            <person name="Pan Z."/>
            <person name="Liu X."/>
        </authorList>
    </citation>
    <scope>NUCLEOTIDE SEQUENCE [LARGE SCALE GENOMIC DNA]</scope>
    <source>
        <strain evidence="3">DSM 9887</strain>
    </source>
</reference>
<comment type="caution">
    <text evidence="2">The sequence shown here is derived from an EMBL/GenBank/DDBJ whole genome shotgun (WGS) entry which is preliminary data.</text>
</comment>
<sequence length="84" mass="10014">MQWLKQNNVTRRQLKRDPEALERHHQEWMKTQKKTRSRRPRPSLLQMMPNLSDIDLGAVIGNVQIAKEIFKTYRVLQGASIFKK</sequence>
<feature type="compositionally biased region" description="Polar residues" evidence="1">
    <location>
        <begin position="1"/>
        <end position="11"/>
    </location>
</feature>
<evidence type="ECO:0000313" key="3">
    <source>
        <dbReference type="Proteomes" id="UP000036834"/>
    </source>
</evidence>
<dbReference type="AlphaFoldDB" id="A0A0K9YWJ4"/>
<dbReference type="EMBL" id="LGIQ01000007">
    <property type="protein sequence ID" value="KNB72992.1"/>
    <property type="molecule type" value="Genomic_DNA"/>
</dbReference>
<organism evidence="2 3">
    <name type="scientific">Brevibacillus reuszeri</name>
    <dbReference type="NCBI Taxonomy" id="54915"/>
    <lineage>
        <taxon>Bacteria</taxon>
        <taxon>Bacillati</taxon>
        <taxon>Bacillota</taxon>
        <taxon>Bacilli</taxon>
        <taxon>Bacillales</taxon>
        <taxon>Paenibacillaceae</taxon>
        <taxon>Brevibacillus</taxon>
    </lineage>
</organism>
<evidence type="ECO:0000256" key="1">
    <source>
        <dbReference type="SAM" id="MobiDB-lite"/>
    </source>
</evidence>
<feature type="compositionally biased region" description="Basic residues" evidence="1">
    <location>
        <begin position="31"/>
        <end position="41"/>
    </location>
</feature>
<protein>
    <submittedName>
        <fullName evidence="2">Uncharacterized protein</fullName>
    </submittedName>
</protein>
<accession>A0A0K9YWJ4</accession>
<feature type="compositionally biased region" description="Basic and acidic residues" evidence="1">
    <location>
        <begin position="15"/>
        <end position="30"/>
    </location>
</feature>
<dbReference type="OrthoDB" id="2469963at2"/>
<gene>
    <name evidence="2" type="ORF">ADS79_10365</name>
</gene>
<dbReference type="Proteomes" id="UP000036834">
    <property type="component" value="Unassembled WGS sequence"/>
</dbReference>
<evidence type="ECO:0000313" key="2">
    <source>
        <dbReference type="EMBL" id="KNB72992.1"/>
    </source>
</evidence>
<feature type="region of interest" description="Disordered" evidence="1">
    <location>
        <begin position="1"/>
        <end position="44"/>
    </location>
</feature>
<name>A0A0K9YWJ4_9BACL</name>
<dbReference type="PATRIC" id="fig|54915.3.peg.1011"/>
<proteinExistence type="predicted"/>